<sequence length="236" mass="25845">MRTETVGDPEDPDLVCLLGWGNRPDHENVRWLLETLAADSYVHAIEIPTVVSSFEREYLAPVREHVADLDEYRLVGHSTGGLIGAYLRGSHAPATRTYLSPWWGMSPESTGPLLDAICRVPTRRSVVPAGTADRDALGELATDRQLREGPDRAAPTFLREARRAQAGLARIDPDPDAVAVCTLTDPIVDPRRVGDRIPADRTVLYDGGHELFSSRSREAHAPTLRAVVREGSAGVR</sequence>
<dbReference type="Proteomes" id="UP000216308">
    <property type="component" value="Unassembled WGS sequence"/>
</dbReference>
<gene>
    <name evidence="2" type="ORF">DJ70_14665</name>
</gene>
<protein>
    <recommendedName>
        <fullName evidence="1">AB hydrolase-1 domain-containing protein</fullName>
    </recommendedName>
</protein>
<evidence type="ECO:0000313" key="3">
    <source>
        <dbReference type="Proteomes" id="UP000216308"/>
    </source>
</evidence>
<dbReference type="Gene3D" id="3.40.50.1820">
    <property type="entry name" value="alpha/beta hydrolase"/>
    <property type="match status" value="1"/>
</dbReference>
<name>A0A256IC86_9EURY</name>
<dbReference type="InterPro" id="IPR029058">
    <property type="entry name" value="AB_hydrolase_fold"/>
</dbReference>
<dbReference type="EMBL" id="NHPJ01000131">
    <property type="protein sequence ID" value="OYR54083.1"/>
    <property type="molecule type" value="Genomic_DNA"/>
</dbReference>
<comment type="caution">
    <text evidence="2">The sequence shown here is derived from an EMBL/GenBank/DDBJ whole genome shotgun (WGS) entry which is preliminary data.</text>
</comment>
<dbReference type="OrthoDB" id="193760at2157"/>
<reference evidence="2 3" key="1">
    <citation type="journal article" date="2014" name="Front. Microbiol.">
        <title>Population and genomic analysis of the genus Halorubrum.</title>
        <authorList>
            <person name="Fullmer M.S."/>
            <person name="Soucy S.M."/>
            <person name="Swithers K.S."/>
            <person name="Makkay A.M."/>
            <person name="Wheeler R."/>
            <person name="Ventosa A."/>
            <person name="Gogarten J.P."/>
            <person name="Papke R.T."/>
        </authorList>
    </citation>
    <scope>NUCLEOTIDE SEQUENCE [LARGE SCALE GENOMIC DNA]</scope>
    <source>
        <strain evidence="2 3">Cb34</strain>
    </source>
</reference>
<organism evidence="2 3">
    <name type="scientific">Halorubrum halodurans</name>
    <dbReference type="NCBI Taxonomy" id="1383851"/>
    <lineage>
        <taxon>Archaea</taxon>
        <taxon>Methanobacteriati</taxon>
        <taxon>Methanobacteriota</taxon>
        <taxon>Stenosarchaea group</taxon>
        <taxon>Halobacteria</taxon>
        <taxon>Halobacteriales</taxon>
        <taxon>Haloferacaceae</taxon>
        <taxon>Halorubrum</taxon>
    </lineage>
</organism>
<dbReference type="InterPro" id="IPR000073">
    <property type="entry name" value="AB_hydrolase_1"/>
</dbReference>
<evidence type="ECO:0000259" key="1">
    <source>
        <dbReference type="Pfam" id="PF12697"/>
    </source>
</evidence>
<dbReference type="RefSeq" id="WP_094534293.1">
    <property type="nucleotide sequence ID" value="NZ_NHPJ01000131.1"/>
</dbReference>
<accession>A0A256IC86</accession>
<dbReference type="AlphaFoldDB" id="A0A256IC86"/>
<keyword evidence="3" id="KW-1185">Reference proteome</keyword>
<dbReference type="SUPFAM" id="SSF53474">
    <property type="entry name" value="alpha/beta-Hydrolases"/>
    <property type="match status" value="1"/>
</dbReference>
<evidence type="ECO:0000313" key="2">
    <source>
        <dbReference type="EMBL" id="OYR54083.1"/>
    </source>
</evidence>
<dbReference type="Pfam" id="PF12697">
    <property type="entry name" value="Abhydrolase_6"/>
    <property type="match status" value="1"/>
</dbReference>
<proteinExistence type="predicted"/>
<feature type="domain" description="AB hydrolase-1" evidence="1">
    <location>
        <begin position="31"/>
        <end position="215"/>
    </location>
</feature>